<evidence type="ECO:0000259" key="3">
    <source>
        <dbReference type="Pfam" id="PF20151"/>
    </source>
</evidence>
<organism evidence="4 5">
    <name type="scientific">Exidia glandulosa HHB12029</name>
    <dbReference type="NCBI Taxonomy" id="1314781"/>
    <lineage>
        <taxon>Eukaryota</taxon>
        <taxon>Fungi</taxon>
        <taxon>Dikarya</taxon>
        <taxon>Basidiomycota</taxon>
        <taxon>Agaricomycotina</taxon>
        <taxon>Agaricomycetes</taxon>
        <taxon>Auriculariales</taxon>
        <taxon>Exidiaceae</taxon>
        <taxon>Exidia</taxon>
    </lineage>
</organism>
<feature type="compositionally biased region" description="Polar residues" evidence="1">
    <location>
        <begin position="315"/>
        <end position="336"/>
    </location>
</feature>
<keyword evidence="5" id="KW-1185">Reference proteome</keyword>
<keyword evidence="2" id="KW-0812">Transmembrane</keyword>
<keyword evidence="2" id="KW-1133">Transmembrane helix</keyword>
<dbReference type="AlphaFoldDB" id="A0A165PR63"/>
<reference evidence="4 5" key="1">
    <citation type="journal article" date="2016" name="Mol. Biol. Evol.">
        <title>Comparative Genomics of Early-Diverging Mushroom-Forming Fungi Provides Insights into the Origins of Lignocellulose Decay Capabilities.</title>
        <authorList>
            <person name="Nagy L.G."/>
            <person name="Riley R."/>
            <person name="Tritt A."/>
            <person name="Adam C."/>
            <person name="Daum C."/>
            <person name="Floudas D."/>
            <person name="Sun H."/>
            <person name="Yadav J.S."/>
            <person name="Pangilinan J."/>
            <person name="Larsson K.H."/>
            <person name="Matsuura K."/>
            <person name="Barry K."/>
            <person name="Labutti K."/>
            <person name="Kuo R."/>
            <person name="Ohm R.A."/>
            <person name="Bhattacharya S.S."/>
            <person name="Shirouzu T."/>
            <person name="Yoshinaga Y."/>
            <person name="Martin F.M."/>
            <person name="Grigoriev I.V."/>
            <person name="Hibbett D.S."/>
        </authorList>
    </citation>
    <scope>NUCLEOTIDE SEQUENCE [LARGE SCALE GENOMIC DNA]</scope>
    <source>
        <strain evidence="4 5">HHB12029</strain>
    </source>
</reference>
<accession>A0A165PR63</accession>
<feature type="transmembrane region" description="Helical" evidence="2">
    <location>
        <begin position="111"/>
        <end position="128"/>
    </location>
</feature>
<evidence type="ECO:0000256" key="2">
    <source>
        <dbReference type="SAM" id="Phobius"/>
    </source>
</evidence>
<dbReference type="Pfam" id="PF20151">
    <property type="entry name" value="DUF6533"/>
    <property type="match status" value="1"/>
</dbReference>
<dbReference type="InterPro" id="IPR045340">
    <property type="entry name" value="DUF6533"/>
</dbReference>
<sequence>MSDSEGGPPIKVFQQILAQNYTNVALVALLFWDHITTLDREVELVWSTRWSLGKILFILNRYIPAANLFVLLFSYTYPSFPINGYAGSSLSSYQAVTKSRSCVAWSIIDDWLSLLSMAVVDVLLMLRITAMWDRNKIVRWILLPLFIITMGGMTAAIVNITVTAKQDEFPPSIRPCVVSFENTHLASTFFYSSMFFDTTIMLLTVARLVPMLRAGTLGPLLKVLQTDGYIYFAVLFMTATANIIVLQLASGPAKAMLITLHRVSSAMMCSRMVLNMRSHLLVQTQESTHTGQGEIELTKISIIDFARVTTRTEKSSTTQGTSTDGRTGQSGASSSV</sequence>
<feature type="transmembrane region" description="Helical" evidence="2">
    <location>
        <begin position="12"/>
        <end position="32"/>
    </location>
</feature>
<evidence type="ECO:0000313" key="5">
    <source>
        <dbReference type="Proteomes" id="UP000077266"/>
    </source>
</evidence>
<feature type="transmembrane region" description="Helical" evidence="2">
    <location>
        <begin position="229"/>
        <end position="249"/>
    </location>
</feature>
<proteinExistence type="predicted"/>
<dbReference type="EMBL" id="KV425887">
    <property type="protein sequence ID" value="KZW02554.1"/>
    <property type="molecule type" value="Genomic_DNA"/>
</dbReference>
<feature type="region of interest" description="Disordered" evidence="1">
    <location>
        <begin position="311"/>
        <end position="336"/>
    </location>
</feature>
<feature type="transmembrane region" description="Helical" evidence="2">
    <location>
        <begin position="189"/>
        <end position="209"/>
    </location>
</feature>
<dbReference type="OrthoDB" id="2637653at2759"/>
<evidence type="ECO:0000313" key="4">
    <source>
        <dbReference type="EMBL" id="KZW02554.1"/>
    </source>
</evidence>
<name>A0A165PR63_EXIGL</name>
<feature type="transmembrane region" description="Helical" evidence="2">
    <location>
        <begin position="52"/>
        <end position="75"/>
    </location>
</feature>
<evidence type="ECO:0000256" key="1">
    <source>
        <dbReference type="SAM" id="MobiDB-lite"/>
    </source>
</evidence>
<feature type="domain" description="DUF6533" evidence="3">
    <location>
        <begin position="21"/>
        <end position="64"/>
    </location>
</feature>
<dbReference type="InParanoid" id="A0A165PR63"/>
<protein>
    <recommendedName>
        <fullName evidence="3">DUF6533 domain-containing protein</fullName>
    </recommendedName>
</protein>
<feature type="transmembrane region" description="Helical" evidence="2">
    <location>
        <begin position="140"/>
        <end position="162"/>
    </location>
</feature>
<gene>
    <name evidence="4" type="ORF">EXIGLDRAFT_759683</name>
</gene>
<dbReference type="Proteomes" id="UP000077266">
    <property type="component" value="Unassembled WGS sequence"/>
</dbReference>
<keyword evidence="2" id="KW-0472">Membrane</keyword>